<evidence type="ECO:0000313" key="4">
    <source>
        <dbReference type="EMBL" id="PPE03204.1"/>
    </source>
</evidence>
<proteinExistence type="predicted"/>
<dbReference type="Proteomes" id="UP000239425">
    <property type="component" value="Unassembled WGS sequence"/>
</dbReference>
<evidence type="ECO:0000313" key="5">
    <source>
        <dbReference type="Proteomes" id="UP000239425"/>
    </source>
</evidence>
<dbReference type="EMBL" id="PHHC01000129">
    <property type="protein sequence ID" value="PPE03204.1"/>
    <property type="molecule type" value="Genomic_DNA"/>
</dbReference>
<dbReference type="SUPFAM" id="SSF116726">
    <property type="entry name" value="TrkA C-terminal domain-like"/>
    <property type="match status" value="1"/>
</dbReference>
<evidence type="ECO:0000256" key="2">
    <source>
        <dbReference type="ARBA" id="ARBA00023065"/>
    </source>
</evidence>
<keyword evidence="1" id="KW-0813">Transport</keyword>
<dbReference type="PANTHER" id="PTHR43833:SF5">
    <property type="entry name" value="TRK SYSTEM POTASSIUM UPTAKE PROTEIN TRKA"/>
    <property type="match status" value="1"/>
</dbReference>
<dbReference type="Gene3D" id="3.30.70.1450">
    <property type="entry name" value="Regulator of K+ conductance, C-terminal domain"/>
    <property type="match status" value="1"/>
</dbReference>
<keyword evidence="5" id="KW-1185">Reference proteome</keyword>
<evidence type="ECO:0000256" key="1">
    <source>
        <dbReference type="ARBA" id="ARBA00022448"/>
    </source>
</evidence>
<keyword evidence="2" id="KW-0406">Ion transport</keyword>
<dbReference type="AlphaFoldDB" id="A0A2S5R7C0"/>
<protein>
    <submittedName>
        <fullName evidence="4">Trk system potassium uptake protein TrkA</fullName>
    </submittedName>
</protein>
<dbReference type="InterPro" id="IPR050721">
    <property type="entry name" value="Trk_Ktr_HKT_K-transport"/>
</dbReference>
<name>A0A2S5R7C0_9PROT</name>
<sequence length="450" mass="51309">MIKRLIIAGMGSLGESLIYFLQEHYEIIAIDSLSHRVQSLRSQYDIQCILGSVLDINLLSTLDLKESCAFISVTEKDSVNLAACRYVKQQFPLKFVAARLKDLDVYLLAKTTSLQESIHLLFNPEYEGITHALQVLRYPNVMRHISLFEKKLYGLVVKVESRHRICGMNLHDIEHHRTLKDTKIIQIFRQNTLCISPKNLILQEGDRVCVVYHSMAGVKRFFDVTMEIPEFLVYFGINSFAYALAKMVSPHEFKKIFFIDEDPVQYEPLAMLYPELSFYKGSPLDKNLWNDLGIQAKKSGVLALGLKDADNILAALVHTHAHHVVTMVQNAPYLAIGLQMGVKSIIHPNFLILEHVMTHLSPACIERIYILTDLLSENQELTLLVTAELMEDSPILQVRPIELNAMNIKIIAVLRKSKVLFNPDSVFKEDHVVFLCPQSHYTQLLNVLVL</sequence>
<feature type="domain" description="RCK N-terminal" evidence="3">
    <location>
        <begin position="236"/>
        <end position="348"/>
    </location>
</feature>
<dbReference type="GO" id="GO:0006813">
    <property type="term" value="P:potassium ion transport"/>
    <property type="evidence" value="ECO:0007669"/>
    <property type="project" value="InterPro"/>
</dbReference>
<dbReference type="Gene3D" id="3.40.50.720">
    <property type="entry name" value="NAD(P)-binding Rossmann-like Domain"/>
    <property type="match status" value="2"/>
</dbReference>
<dbReference type="Pfam" id="PF02254">
    <property type="entry name" value="TrkA_N"/>
    <property type="match status" value="2"/>
</dbReference>
<dbReference type="SUPFAM" id="SSF51735">
    <property type="entry name" value="NAD(P)-binding Rossmann-fold domains"/>
    <property type="match status" value="2"/>
</dbReference>
<accession>A0A2S5R7C0</accession>
<dbReference type="InterPro" id="IPR036721">
    <property type="entry name" value="RCK_C_sf"/>
</dbReference>
<gene>
    <name evidence="4" type="ORF">HCUR_01344</name>
</gene>
<dbReference type="PANTHER" id="PTHR43833">
    <property type="entry name" value="POTASSIUM CHANNEL PROTEIN 2-RELATED-RELATED"/>
    <property type="match status" value="1"/>
</dbReference>
<organism evidence="4 5">
    <name type="scientific">Holospora curviuscula</name>
    <dbReference type="NCBI Taxonomy" id="1082868"/>
    <lineage>
        <taxon>Bacteria</taxon>
        <taxon>Pseudomonadati</taxon>
        <taxon>Pseudomonadota</taxon>
        <taxon>Alphaproteobacteria</taxon>
        <taxon>Holosporales</taxon>
        <taxon>Holosporaceae</taxon>
        <taxon>Holospora</taxon>
    </lineage>
</organism>
<dbReference type="InterPro" id="IPR036291">
    <property type="entry name" value="NAD(P)-bd_dom_sf"/>
</dbReference>
<reference evidence="4 5" key="1">
    <citation type="submission" date="2017-11" db="EMBL/GenBank/DDBJ databases">
        <title>Comparative genomic analysis of Holospora spp., intranuclear symbionts of paramecia.</title>
        <authorList>
            <person name="Garushyants S.K."/>
            <person name="Beliavskaya A."/>
            <person name="Malko D.B."/>
            <person name="Logacheva M.D."/>
            <person name="Rautian M.S."/>
            <person name="Gelfand M.S."/>
        </authorList>
    </citation>
    <scope>NUCLEOTIDE SEQUENCE [LARGE SCALE GENOMIC DNA]</scope>
    <source>
        <strain evidence="5">02AZ16</strain>
    </source>
</reference>
<comment type="caution">
    <text evidence="4">The sequence shown here is derived from an EMBL/GenBank/DDBJ whole genome shotgun (WGS) entry which is preliminary data.</text>
</comment>
<dbReference type="InterPro" id="IPR003148">
    <property type="entry name" value="RCK_N"/>
</dbReference>
<feature type="domain" description="RCK N-terminal" evidence="3">
    <location>
        <begin position="6"/>
        <end position="103"/>
    </location>
</feature>
<dbReference type="RefSeq" id="WP_165780832.1">
    <property type="nucleotide sequence ID" value="NZ_PHHC01000129.1"/>
</dbReference>
<evidence type="ECO:0000259" key="3">
    <source>
        <dbReference type="Pfam" id="PF02254"/>
    </source>
</evidence>